<dbReference type="InterPro" id="IPR008927">
    <property type="entry name" value="6-PGluconate_DH-like_C_sf"/>
</dbReference>
<dbReference type="RefSeq" id="WP_008046982.1">
    <property type="nucleotide sequence ID" value="NZ_CH724153.1"/>
</dbReference>
<sequence length="297" mass="32537">MIAKPKVLVIGLGLIGASFAKSLKQQQLAELYGYDQDPTVPETAKAMGVIDVPVGDLADVLGMDAVVLAVPVMAMPDAVRRIRHLIPTLTALTDVGSVKQAVVDSVRQELGELPGCFVPGHPIAGAEKSGVTAAQADLFDRHMHILTPTSASTPEAIELVRSLWAQCGAQVVEMPVERHDEVLAATSHLPHLLAFSLVDTLARESENREIFKYAAGGFRDFSRIAASDPTMWHDIFLMNSEATLKILRRFQADLHLLEEAIEHRDGDLLRTVFTRAKSARDYFTEIMEERQKGPEPK</sequence>
<dbReference type="FunFam" id="3.40.50.720:FF:000208">
    <property type="entry name" value="Prephenate dehydrogenase"/>
    <property type="match status" value="1"/>
</dbReference>
<dbReference type="HOGENOM" id="CLU_055968_0_1_6"/>
<dbReference type="Proteomes" id="UP000005953">
    <property type="component" value="Unassembled WGS sequence"/>
</dbReference>
<feature type="domain" description="Prephenate/arogenate dehydrogenase" evidence="10">
    <location>
        <begin position="5"/>
        <end position="291"/>
    </location>
</feature>
<dbReference type="Gene3D" id="3.40.50.720">
    <property type="entry name" value="NAD(P)-binding Rossmann-like Domain"/>
    <property type="match status" value="1"/>
</dbReference>
<evidence type="ECO:0000256" key="5">
    <source>
        <dbReference type="ARBA" id="ARBA00022605"/>
    </source>
</evidence>
<evidence type="ECO:0000313" key="11">
    <source>
        <dbReference type="EMBL" id="EAR09377.1"/>
    </source>
</evidence>
<dbReference type="InterPro" id="IPR046826">
    <property type="entry name" value="PDH_N"/>
</dbReference>
<dbReference type="InterPro" id="IPR050812">
    <property type="entry name" value="Preph/Arog_dehydrog"/>
</dbReference>
<dbReference type="PROSITE" id="PS51176">
    <property type="entry name" value="PDH_ADH"/>
    <property type="match status" value="1"/>
</dbReference>
<keyword evidence="12" id="KW-1185">Reference proteome</keyword>
<keyword evidence="8" id="KW-0057">Aromatic amino acid biosynthesis</keyword>
<accession>A4BEF0</accession>
<evidence type="ECO:0000256" key="6">
    <source>
        <dbReference type="ARBA" id="ARBA00023002"/>
    </source>
</evidence>
<dbReference type="SUPFAM" id="SSF51735">
    <property type="entry name" value="NAD(P)-binding Rossmann-fold domains"/>
    <property type="match status" value="1"/>
</dbReference>
<dbReference type="InterPro" id="IPR003099">
    <property type="entry name" value="Prephen_DH"/>
</dbReference>
<keyword evidence="6" id="KW-0560">Oxidoreductase</keyword>
<dbReference type="Pfam" id="PF20463">
    <property type="entry name" value="PDH_C"/>
    <property type="match status" value="1"/>
</dbReference>
<evidence type="ECO:0000313" key="12">
    <source>
        <dbReference type="Proteomes" id="UP000005953"/>
    </source>
</evidence>
<evidence type="ECO:0000256" key="8">
    <source>
        <dbReference type="ARBA" id="ARBA00023141"/>
    </source>
</evidence>
<dbReference type="EMBL" id="AAOE01000010">
    <property type="protein sequence ID" value="EAR09377.1"/>
    <property type="molecule type" value="Genomic_DNA"/>
</dbReference>
<dbReference type="InterPro" id="IPR036291">
    <property type="entry name" value="NAD(P)-bd_dom_sf"/>
</dbReference>
<dbReference type="FunFam" id="1.10.3660.10:FF:000003">
    <property type="entry name" value="Prephenate dehydrogenase"/>
    <property type="match status" value="1"/>
</dbReference>
<keyword evidence="7" id="KW-0520">NAD</keyword>
<proteinExistence type="inferred from homology"/>
<dbReference type="Pfam" id="PF02153">
    <property type="entry name" value="PDH_N"/>
    <property type="match status" value="1"/>
</dbReference>
<name>A4BEF0_9GAMM</name>
<dbReference type="PANTHER" id="PTHR21363:SF0">
    <property type="entry name" value="PREPHENATE DEHYDROGENASE [NADP(+)]"/>
    <property type="match status" value="1"/>
</dbReference>
<evidence type="ECO:0000256" key="3">
    <source>
        <dbReference type="ARBA" id="ARBA00012068"/>
    </source>
</evidence>
<comment type="similarity">
    <text evidence="2">Belongs to the prephenate/arogenate dehydrogenase family.</text>
</comment>
<evidence type="ECO:0000256" key="4">
    <source>
        <dbReference type="ARBA" id="ARBA00022498"/>
    </source>
</evidence>
<dbReference type="GO" id="GO:0070403">
    <property type="term" value="F:NAD+ binding"/>
    <property type="evidence" value="ECO:0007669"/>
    <property type="project" value="InterPro"/>
</dbReference>
<keyword evidence="4" id="KW-0827">Tyrosine biosynthesis</keyword>
<reference evidence="11 12" key="1">
    <citation type="submission" date="2006-02" db="EMBL/GenBank/DDBJ databases">
        <authorList>
            <person name="Pinhassi J."/>
            <person name="Pedros-Alio C."/>
            <person name="Ferriera S."/>
            <person name="Johnson J."/>
            <person name="Kravitz S."/>
            <person name="Halpern A."/>
            <person name="Remington K."/>
            <person name="Beeson K."/>
            <person name="Tran B."/>
            <person name="Rogers Y.-H."/>
            <person name="Friedman R."/>
            <person name="Venter J.C."/>
        </authorList>
    </citation>
    <scope>NUCLEOTIDE SEQUENCE [LARGE SCALE GENOMIC DNA]</scope>
    <source>
        <strain evidence="11 12">MED297</strain>
    </source>
</reference>
<protein>
    <recommendedName>
        <fullName evidence="3">prephenate dehydrogenase</fullName>
        <ecNumber evidence="3">1.3.1.12</ecNumber>
    </recommendedName>
</protein>
<evidence type="ECO:0000256" key="1">
    <source>
        <dbReference type="ARBA" id="ARBA00005067"/>
    </source>
</evidence>
<gene>
    <name evidence="11" type="ORF">MED297_02117</name>
</gene>
<dbReference type="GO" id="GO:0008977">
    <property type="term" value="F:prephenate dehydrogenase (NAD+) activity"/>
    <property type="evidence" value="ECO:0007669"/>
    <property type="project" value="UniProtKB-EC"/>
</dbReference>
<evidence type="ECO:0000256" key="7">
    <source>
        <dbReference type="ARBA" id="ARBA00023027"/>
    </source>
</evidence>
<dbReference type="AlphaFoldDB" id="A4BEF0"/>
<comment type="catalytic activity">
    <reaction evidence="9">
        <text>prephenate + NAD(+) = 3-(4-hydroxyphenyl)pyruvate + CO2 + NADH</text>
        <dbReference type="Rhea" id="RHEA:13869"/>
        <dbReference type="ChEBI" id="CHEBI:16526"/>
        <dbReference type="ChEBI" id="CHEBI:29934"/>
        <dbReference type="ChEBI" id="CHEBI:36242"/>
        <dbReference type="ChEBI" id="CHEBI:57540"/>
        <dbReference type="ChEBI" id="CHEBI:57945"/>
        <dbReference type="EC" id="1.3.1.12"/>
    </reaction>
</comment>
<evidence type="ECO:0000256" key="9">
    <source>
        <dbReference type="ARBA" id="ARBA00049260"/>
    </source>
</evidence>
<dbReference type="GO" id="GO:0004665">
    <property type="term" value="F:prephenate dehydrogenase (NADP+) activity"/>
    <property type="evidence" value="ECO:0007669"/>
    <property type="project" value="InterPro"/>
</dbReference>
<dbReference type="STRING" id="314283.MED297_02117"/>
<organism evidence="11 12">
    <name type="scientific">Reinekea blandensis MED297</name>
    <dbReference type="NCBI Taxonomy" id="314283"/>
    <lineage>
        <taxon>Bacteria</taxon>
        <taxon>Pseudomonadati</taxon>
        <taxon>Pseudomonadota</taxon>
        <taxon>Gammaproteobacteria</taxon>
        <taxon>Oceanospirillales</taxon>
        <taxon>Saccharospirillaceae</taxon>
        <taxon>Reinekea</taxon>
    </lineage>
</organism>
<dbReference type="GO" id="GO:0006571">
    <property type="term" value="P:tyrosine biosynthetic process"/>
    <property type="evidence" value="ECO:0007669"/>
    <property type="project" value="UniProtKB-KW"/>
</dbReference>
<evidence type="ECO:0000259" key="10">
    <source>
        <dbReference type="PROSITE" id="PS51176"/>
    </source>
</evidence>
<comment type="pathway">
    <text evidence="1">Amino-acid biosynthesis; L-tyrosine biosynthesis; (4-hydroxyphenyl)pyruvate from prephenate (NAD(+) route): step 1/1.</text>
</comment>
<comment type="caution">
    <text evidence="11">The sequence shown here is derived from an EMBL/GenBank/DDBJ whole genome shotgun (WGS) entry which is preliminary data.</text>
</comment>
<keyword evidence="5" id="KW-0028">Amino-acid biosynthesis</keyword>
<dbReference type="InterPro" id="IPR046825">
    <property type="entry name" value="PDH_C"/>
</dbReference>
<dbReference type="PANTHER" id="PTHR21363">
    <property type="entry name" value="PREPHENATE DEHYDROGENASE"/>
    <property type="match status" value="1"/>
</dbReference>
<dbReference type="Gene3D" id="1.10.3660.10">
    <property type="entry name" value="6-phosphogluconate dehydrogenase C-terminal like domain"/>
    <property type="match status" value="1"/>
</dbReference>
<dbReference type="OrthoDB" id="9809920at2"/>
<dbReference type="EC" id="1.3.1.12" evidence="3"/>
<dbReference type="SUPFAM" id="SSF48179">
    <property type="entry name" value="6-phosphogluconate dehydrogenase C-terminal domain-like"/>
    <property type="match status" value="1"/>
</dbReference>
<evidence type="ECO:0000256" key="2">
    <source>
        <dbReference type="ARBA" id="ARBA00007964"/>
    </source>
</evidence>